<feature type="signal peptide" evidence="9">
    <location>
        <begin position="1"/>
        <end position="18"/>
    </location>
</feature>
<dbReference type="Gene3D" id="2.10.250.10">
    <property type="entry name" value="Calreticulin/calnexin, P domain"/>
    <property type="match status" value="1"/>
</dbReference>
<dbReference type="SUPFAM" id="SSF63887">
    <property type="entry name" value="P-domain of calnexin/calreticulin"/>
    <property type="match status" value="1"/>
</dbReference>
<comment type="similarity">
    <text evidence="2 9">Belongs to the calreticulin family.</text>
</comment>
<dbReference type="PRINTS" id="PR00626">
    <property type="entry name" value="CALRETICULIN"/>
</dbReference>
<dbReference type="GO" id="GO:0005509">
    <property type="term" value="F:calcium ion binding"/>
    <property type="evidence" value="ECO:0007669"/>
    <property type="project" value="InterPro"/>
</dbReference>
<reference evidence="10 11" key="1">
    <citation type="submission" date="2016-10" db="EMBL/GenBank/DDBJ databases">
        <authorList>
            <person name="de Groot N.N."/>
        </authorList>
    </citation>
    <scope>NUCLEOTIDE SEQUENCE [LARGE SCALE GENOMIC DNA]</scope>
    <source>
        <strain evidence="10 11">PYCC 4715</strain>
    </source>
</reference>
<evidence type="ECO:0000313" key="11">
    <source>
        <dbReference type="Proteomes" id="UP000182259"/>
    </source>
</evidence>
<evidence type="ECO:0000256" key="7">
    <source>
        <dbReference type="ARBA" id="ARBA00023186"/>
    </source>
</evidence>
<dbReference type="SUPFAM" id="SSF49899">
    <property type="entry name" value="Concanavalin A-like lectins/glucanases"/>
    <property type="match status" value="2"/>
</dbReference>
<evidence type="ECO:0000313" key="10">
    <source>
        <dbReference type="EMBL" id="SGZ53330.1"/>
    </source>
</evidence>
<dbReference type="Gene3D" id="2.60.120.200">
    <property type="match status" value="1"/>
</dbReference>
<feature type="chain" id="PRO_5009365833" evidence="9">
    <location>
        <begin position="19"/>
        <end position="558"/>
    </location>
</feature>
<dbReference type="InterPro" id="IPR001580">
    <property type="entry name" value="Calret/calnex"/>
</dbReference>
<keyword evidence="3 9" id="KW-0812">Transmembrane</keyword>
<evidence type="ECO:0000256" key="3">
    <source>
        <dbReference type="ARBA" id="ARBA00022692"/>
    </source>
</evidence>
<name>A0A1L0BSW7_9ASCO</name>
<sequence length="558" mass="63874">MKLSALIAILASIQAAYCQKWQPIDESRLSKSSFFDQFDTTSLDKSGWIPSVASKRDGAPYLGKWTLEPSRIYGAYENDLALTMDTEAAFYAISKKLPVVLQNETKTWWFSLSCGGAYIKLLSKGLDLAHFNDETPFEVMFGPDICGSENKVYFIVKKKVGDEVIESKLRTPPMARNNQLSNLYTLVIRKNLDVELRINGEVAKAGNVLNTPHFMEPPLTLPELIPDTSAVQPEDWDDRRYIFDQSAEKPADWDLKHGLMWVPNPDVVKPSLWNDDENEEEFIRNPDSVKPAEWDDEEDGEWRAPMIRNPKCLHGCGKWEAPKIVNKDYKGEWTPPGIENPDYQGEWKPPMIKNPNYDSDVDKHITPVDAMGIEVWSMHSGVLFNNIYLGNSVEEAEWIGNATYVPKLELERANFEVNKPKPKHQPKPPPKTFEDMLNDDGVSQLREFVEFLRVLFWRKVFAVKDLWHEFERAPIPFITTHPFKFVLSCILFLFVFTIVFGLINVAFFLYVSNPQETKQEEPEEKPKIEELTEEEIIAQITGKSTGASAVQTKATRRT</sequence>
<dbReference type="GO" id="GO:0005789">
    <property type="term" value="C:endoplasmic reticulum membrane"/>
    <property type="evidence" value="ECO:0007669"/>
    <property type="project" value="UniProtKB-SubCell"/>
</dbReference>
<evidence type="ECO:0000256" key="1">
    <source>
        <dbReference type="ARBA" id="ARBA00004389"/>
    </source>
</evidence>
<evidence type="ECO:0000256" key="2">
    <source>
        <dbReference type="ARBA" id="ARBA00010983"/>
    </source>
</evidence>
<dbReference type="GO" id="GO:0006457">
    <property type="term" value="P:protein folding"/>
    <property type="evidence" value="ECO:0007669"/>
    <property type="project" value="InterPro"/>
</dbReference>
<keyword evidence="7 9" id="KW-0143">Chaperone</keyword>
<dbReference type="InterPro" id="IPR018124">
    <property type="entry name" value="Calret/calnex_CS"/>
</dbReference>
<keyword evidence="4 9" id="KW-0256">Endoplasmic reticulum</keyword>
<dbReference type="AlphaFoldDB" id="A0A1L0BSW7"/>
<protein>
    <submittedName>
        <fullName evidence="10">CIC11C00000005793</fullName>
    </submittedName>
</protein>
<proteinExistence type="inferred from homology"/>
<keyword evidence="9" id="KW-0732">Signal</keyword>
<dbReference type="InterPro" id="IPR013320">
    <property type="entry name" value="ConA-like_dom_sf"/>
</dbReference>
<dbReference type="Pfam" id="PF00262">
    <property type="entry name" value="Calreticulin"/>
    <property type="match status" value="1"/>
</dbReference>
<dbReference type="PANTHER" id="PTHR11073:SF1">
    <property type="entry name" value="CALNEXIN 14D-RELATED"/>
    <property type="match status" value="1"/>
</dbReference>
<gene>
    <name evidence="10" type="ORF">SAMEA4029009_CIC11G00000005793</name>
</gene>
<dbReference type="PANTHER" id="PTHR11073">
    <property type="entry name" value="CALRETICULIN AND CALNEXIN"/>
    <property type="match status" value="1"/>
</dbReference>
<keyword evidence="5 9" id="KW-1133">Transmembrane helix</keyword>
<dbReference type="GO" id="GO:0051082">
    <property type="term" value="F:unfolded protein binding"/>
    <property type="evidence" value="ECO:0007669"/>
    <property type="project" value="InterPro"/>
</dbReference>
<organism evidence="10 11">
    <name type="scientific">Sungouiella intermedia</name>
    <dbReference type="NCBI Taxonomy" id="45354"/>
    <lineage>
        <taxon>Eukaryota</taxon>
        <taxon>Fungi</taxon>
        <taxon>Dikarya</taxon>
        <taxon>Ascomycota</taxon>
        <taxon>Saccharomycotina</taxon>
        <taxon>Pichiomycetes</taxon>
        <taxon>Metschnikowiaceae</taxon>
        <taxon>Sungouiella</taxon>
    </lineage>
</organism>
<dbReference type="EMBL" id="LT635766">
    <property type="protein sequence ID" value="SGZ53330.1"/>
    <property type="molecule type" value="Genomic_DNA"/>
</dbReference>
<evidence type="ECO:0000256" key="6">
    <source>
        <dbReference type="ARBA" id="ARBA00023136"/>
    </source>
</evidence>
<evidence type="ECO:0000256" key="5">
    <source>
        <dbReference type="ARBA" id="ARBA00022989"/>
    </source>
</evidence>
<comment type="subcellular location">
    <subcellularLocation>
        <location evidence="1">Endoplasmic reticulum membrane</location>
        <topology evidence="1">Single-pass membrane protein</topology>
    </subcellularLocation>
</comment>
<feature type="transmembrane region" description="Helical" evidence="9">
    <location>
        <begin position="485"/>
        <end position="511"/>
    </location>
</feature>
<keyword evidence="6 9" id="KW-0472">Membrane</keyword>
<evidence type="ECO:0000256" key="4">
    <source>
        <dbReference type="ARBA" id="ARBA00022824"/>
    </source>
</evidence>
<evidence type="ECO:0000256" key="9">
    <source>
        <dbReference type="RuleBase" id="RU362126"/>
    </source>
</evidence>
<dbReference type="GO" id="GO:0036503">
    <property type="term" value="P:ERAD pathway"/>
    <property type="evidence" value="ECO:0007669"/>
    <property type="project" value="TreeGrafter"/>
</dbReference>
<accession>A0A1L0BSW7</accession>
<dbReference type="Proteomes" id="UP000182259">
    <property type="component" value="Chromosome III"/>
</dbReference>
<feature type="disulfide bond" evidence="8">
    <location>
        <begin position="114"/>
        <end position="146"/>
    </location>
</feature>
<dbReference type="PROSITE" id="PS00804">
    <property type="entry name" value="CALRETICULIN_2"/>
    <property type="match status" value="1"/>
</dbReference>
<keyword evidence="8" id="KW-1015">Disulfide bond</keyword>
<dbReference type="InterPro" id="IPR009033">
    <property type="entry name" value="Calreticulin/calnexin_P_dom_sf"/>
</dbReference>
<evidence type="ECO:0000256" key="8">
    <source>
        <dbReference type="PIRSR" id="PIRSR601580-3"/>
    </source>
</evidence>